<organism evidence="1 2">
    <name type="scientific">Alienimonas californiensis</name>
    <dbReference type="NCBI Taxonomy" id="2527989"/>
    <lineage>
        <taxon>Bacteria</taxon>
        <taxon>Pseudomonadati</taxon>
        <taxon>Planctomycetota</taxon>
        <taxon>Planctomycetia</taxon>
        <taxon>Planctomycetales</taxon>
        <taxon>Planctomycetaceae</taxon>
        <taxon>Alienimonas</taxon>
    </lineage>
</organism>
<dbReference type="SUPFAM" id="SSF54523">
    <property type="entry name" value="Pili subunits"/>
    <property type="match status" value="1"/>
</dbReference>
<name>A0A517P8Z0_9PLAN</name>
<evidence type="ECO:0000313" key="2">
    <source>
        <dbReference type="Proteomes" id="UP000318741"/>
    </source>
</evidence>
<reference evidence="1 2" key="1">
    <citation type="submission" date="2019-02" db="EMBL/GenBank/DDBJ databases">
        <title>Deep-cultivation of Planctomycetes and their phenomic and genomic characterization uncovers novel biology.</title>
        <authorList>
            <person name="Wiegand S."/>
            <person name="Jogler M."/>
            <person name="Boedeker C."/>
            <person name="Pinto D."/>
            <person name="Vollmers J."/>
            <person name="Rivas-Marin E."/>
            <person name="Kohn T."/>
            <person name="Peeters S.H."/>
            <person name="Heuer A."/>
            <person name="Rast P."/>
            <person name="Oberbeckmann S."/>
            <person name="Bunk B."/>
            <person name="Jeske O."/>
            <person name="Meyerdierks A."/>
            <person name="Storesund J.E."/>
            <person name="Kallscheuer N."/>
            <person name="Luecker S."/>
            <person name="Lage O.M."/>
            <person name="Pohl T."/>
            <person name="Merkel B.J."/>
            <person name="Hornburger P."/>
            <person name="Mueller R.-W."/>
            <person name="Bruemmer F."/>
            <person name="Labrenz M."/>
            <person name="Spormann A.M."/>
            <person name="Op den Camp H."/>
            <person name="Overmann J."/>
            <person name="Amann R."/>
            <person name="Jetten M.S.M."/>
            <person name="Mascher T."/>
            <person name="Medema M.H."/>
            <person name="Devos D.P."/>
            <person name="Kaster A.-K."/>
            <person name="Ovreas L."/>
            <person name="Rohde M."/>
            <person name="Galperin M.Y."/>
            <person name="Jogler C."/>
        </authorList>
    </citation>
    <scope>NUCLEOTIDE SEQUENCE [LARGE SCALE GENOMIC DNA]</scope>
    <source>
        <strain evidence="1 2">CA12</strain>
    </source>
</reference>
<proteinExistence type="predicted"/>
<protein>
    <recommendedName>
        <fullName evidence="3">General secretion pathway GspH domain-containing protein</fullName>
    </recommendedName>
</protein>
<dbReference type="AlphaFoldDB" id="A0A517P8Z0"/>
<dbReference type="EMBL" id="CP036265">
    <property type="protein sequence ID" value="QDT15827.1"/>
    <property type="molecule type" value="Genomic_DNA"/>
</dbReference>
<keyword evidence="2" id="KW-1185">Reference proteome</keyword>
<evidence type="ECO:0000313" key="1">
    <source>
        <dbReference type="EMBL" id="QDT15827.1"/>
    </source>
</evidence>
<dbReference type="InterPro" id="IPR045584">
    <property type="entry name" value="Pilin-like"/>
</dbReference>
<accession>A0A517P8Z0</accession>
<gene>
    <name evidence="1" type="ORF">CA12_19220</name>
</gene>
<evidence type="ECO:0008006" key="3">
    <source>
        <dbReference type="Google" id="ProtNLM"/>
    </source>
</evidence>
<dbReference type="Proteomes" id="UP000318741">
    <property type="component" value="Chromosome"/>
</dbReference>
<sequence>MTLLELVAVVTLMGVFAAVAASRSNGFFADVTVRTQAETVAGLLHAAKRRAILTGTDSGLRFVESGGRITAFVPVERSGPMLIDTDAPLPTPEGIEVTCAQSELLFDFEGMASTPGATIDFVGDARQWRIELTPATSRMRVAEVP</sequence>
<dbReference type="KEGG" id="acaf:CA12_19220"/>